<keyword evidence="2" id="KW-1185">Reference proteome</keyword>
<organism evidence="1 2">
    <name type="scientific">Timema podura</name>
    <name type="common">Walking stick</name>
    <dbReference type="NCBI Taxonomy" id="61482"/>
    <lineage>
        <taxon>Eukaryota</taxon>
        <taxon>Metazoa</taxon>
        <taxon>Ecdysozoa</taxon>
        <taxon>Arthropoda</taxon>
        <taxon>Hexapoda</taxon>
        <taxon>Insecta</taxon>
        <taxon>Pterygota</taxon>
        <taxon>Neoptera</taxon>
        <taxon>Polyneoptera</taxon>
        <taxon>Phasmatodea</taxon>
        <taxon>Timematodea</taxon>
        <taxon>Timematoidea</taxon>
        <taxon>Timematidae</taxon>
        <taxon>Timema</taxon>
    </lineage>
</organism>
<name>A0ABN7P1S2_TIMPD</name>
<comment type="caution">
    <text evidence="1">The sequence shown here is derived from an EMBL/GenBank/DDBJ whole genome shotgun (WGS) entry which is preliminary data.</text>
</comment>
<sequence>MVWIDCYGEIEVQIQTGCRGEWDRTWIQFLRMHFLVGTTDRWNGLNDSKQINVRTSRIRNKKLLQIGGNHDCPEAADVVDLTLLWKYLLSFRTEGPVIQPVGVDCYSDYLIILRLHQTVVSCALARARRRRDSAEHVSGDFYCRLAKTPKAPANQGQLCVSVGGGGREGKRGERRRRIVTRRATVVG</sequence>
<feature type="non-terminal residue" evidence="1">
    <location>
        <position position="187"/>
    </location>
</feature>
<accession>A0ABN7P1S2</accession>
<protein>
    <submittedName>
        <fullName evidence="1">Uncharacterized protein</fullName>
    </submittedName>
</protein>
<evidence type="ECO:0000313" key="1">
    <source>
        <dbReference type="EMBL" id="CAG2061064.1"/>
    </source>
</evidence>
<proteinExistence type="predicted"/>
<evidence type="ECO:0000313" key="2">
    <source>
        <dbReference type="Proteomes" id="UP001153148"/>
    </source>
</evidence>
<gene>
    <name evidence="1" type="ORF">TPAB3V08_LOCUS8019</name>
</gene>
<dbReference type="Proteomes" id="UP001153148">
    <property type="component" value="Unassembled WGS sequence"/>
</dbReference>
<dbReference type="EMBL" id="CAJPIN010014456">
    <property type="protein sequence ID" value="CAG2061064.1"/>
    <property type="molecule type" value="Genomic_DNA"/>
</dbReference>
<reference evidence="1" key="1">
    <citation type="submission" date="2021-03" db="EMBL/GenBank/DDBJ databases">
        <authorList>
            <person name="Tran Van P."/>
        </authorList>
    </citation>
    <scope>NUCLEOTIDE SEQUENCE</scope>
</reference>